<dbReference type="SMART" id="SM00184">
    <property type="entry name" value="RING"/>
    <property type="match status" value="2"/>
</dbReference>
<feature type="region of interest" description="Disordered" evidence="5">
    <location>
        <begin position="1"/>
        <end position="24"/>
    </location>
</feature>
<organism evidence="8 9">
    <name type="scientific">Ananas comosus</name>
    <name type="common">Pineapple</name>
    <name type="synonym">Ananas ananas</name>
    <dbReference type="NCBI Taxonomy" id="4615"/>
    <lineage>
        <taxon>Eukaryota</taxon>
        <taxon>Viridiplantae</taxon>
        <taxon>Streptophyta</taxon>
        <taxon>Embryophyta</taxon>
        <taxon>Tracheophyta</taxon>
        <taxon>Spermatophyta</taxon>
        <taxon>Magnoliopsida</taxon>
        <taxon>Liliopsida</taxon>
        <taxon>Poales</taxon>
        <taxon>Bromeliaceae</taxon>
        <taxon>Bromelioideae</taxon>
        <taxon>Ananas</taxon>
    </lineage>
</organism>
<evidence type="ECO:0000256" key="5">
    <source>
        <dbReference type="SAM" id="MobiDB-lite"/>
    </source>
</evidence>
<dbReference type="PROSITE" id="PS00518">
    <property type="entry name" value="ZF_RING_1"/>
    <property type="match status" value="1"/>
</dbReference>
<feature type="region of interest" description="Disordered" evidence="5">
    <location>
        <begin position="404"/>
        <end position="431"/>
    </location>
</feature>
<evidence type="ECO:0000256" key="4">
    <source>
        <dbReference type="PROSITE-ProRule" id="PRU00228"/>
    </source>
</evidence>
<keyword evidence="3" id="KW-0862">Zinc</keyword>
<feature type="compositionally biased region" description="Basic and acidic residues" evidence="5">
    <location>
        <begin position="422"/>
        <end position="431"/>
    </location>
</feature>
<evidence type="ECO:0000259" key="7">
    <source>
        <dbReference type="PROSITE" id="PS50135"/>
    </source>
</evidence>
<dbReference type="SUPFAM" id="SSF57850">
    <property type="entry name" value="RING/U-box"/>
    <property type="match status" value="3"/>
</dbReference>
<dbReference type="GO" id="GO:0061630">
    <property type="term" value="F:ubiquitin protein ligase activity"/>
    <property type="evidence" value="ECO:0007669"/>
    <property type="project" value="TreeGrafter"/>
</dbReference>
<comment type="caution">
    <text evidence="8">The sequence shown here is derived from an EMBL/GenBank/DDBJ whole genome shotgun (WGS) entry which is preliminary data.</text>
</comment>
<accession>A0A199UPY5</accession>
<dbReference type="Gene3D" id="3.30.60.90">
    <property type="match status" value="1"/>
</dbReference>
<dbReference type="InterPro" id="IPR000433">
    <property type="entry name" value="Znf_ZZ"/>
</dbReference>
<dbReference type="Pfam" id="PF13445">
    <property type="entry name" value="zf-RING_UBOX"/>
    <property type="match status" value="1"/>
</dbReference>
<evidence type="ECO:0000256" key="2">
    <source>
        <dbReference type="ARBA" id="ARBA00022771"/>
    </source>
</evidence>
<dbReference type="EMBL" id="LSRQ01005887">
    <property type="protein sequence ID" value="OAY66858.1"/>
    <property type="molecule type" value="Genomic_DNA"/>
</dbReference>
<keyword evidence="1" id="KW-0479">Metal-binding</keyword>
<dbReference type="Gene3D" id="3.30.40.10">
    <property type="entry name" value="Zinc/RING finger domain, C3HC4 (zinc finger)"/>
    <property type="match status" value="2"/>
</dbReference>
<protein>
    <submittedName>
        <fullName evidence="8">E3 ubiquitin-protein ligase PRT1</fullName>
    </submittedName>
</protein>
<feature type="domain" description="RING-type" evidence="6">
    <location>
        <begin position="196"/>
        <end position="234"/>
    </location>
</feature>
<keyword evidence="2 4" id="KW-0863">Zinc-finger</keyword>
<dbReference type="InterPro" id="IPR043145">
    <property type="entry name" value="Znf_ZZ_sf"/>
</dbReference>
<dbReference type="STRING" id="4615.A0A199UPY5"/>
<dbReference type="FunFam" id="3.30.40.10:FF:000489">
    <property type="entry name" value="E3 ubiquitin-protein ligase PRT1"/>
    <property type="match status" value="1"/>
</dbReference>
<dbReference type="PANTHER" id="PTHR15898:SF13">
    <property type="entry name" value="BIFUNCTIONAL APOPTOSIS REGULATOR"/>
    <property type="match status" value="1"/>
</dbReference>
<gene>
    <name evidence="8" type="ORF">ACMD2_17717</name>
</gene>
<feature type="domain" description="RING-type" evidence="6">
    <location>
        <begin position="44"/>
        <end position="84"/>
    </location>
</feature>
<dbReference type="FunFam" id="3.30.60.90:FF:000014">
    <property type="entry name" value="E3 ubiquitin-protein ligase PRT1"/>
    <property type="match status" value="1"/>
</dbReference>
<dbReference type="InterPro" id="IPR027370">
    <property type="entry name" value="Znf-RING_euk"/>
</dbReference>
<dbReference type="InterPro" id="IPR013083">
    <property type="entry name" value="Znf_RING/FYVE/PHD"/>
</dbReference>
<evidence type="ECO:0000313" key="9">
    <source>
        <dbReference type="Proteomes" id="UP000092600"/>
    </source>
</evidence>
<dbReference type="PROSITE" id="PS50089">
    <property type="entry name" value="ZF_RING_2"/>
    <property type="match status" value="2"/>
</dbReference>
<proteinExistence type="predicted"/>
<evidence type="ECO:0000256" key="3">
    <source>
        <dbReference type="ARBA" id="ARBA00022833"/>
    </source>
</evidence>
<dbReference type="GO" id="GO:0008270">
    <property type="term" value="F:zinc ion binding"/>
    <property type="evidence" value="ECO:0007669"/>
    <property type="project" value="UniProtKB-KW"/>
</dbReference>
<evidence type="ECO:0000313" key="8">
    <source>
        <dbReference type="EMBL" id="OAY66858.1"/>
    </source>
</evidence>
<dbReference type="PROSITE" id="PS50135">
    <property type="entry name" value="ZF_ZZ_2"/>
    <property type="match status" value="1"/>
</dbReference>
<reference evidence="8 9" key="1">
    <citation type="journal article" date="2016" name="DNA Res.">
        <title>The draft genome of MD-2 pineapple using hybrid error correction of long reads.</title>
        <authorList>
            <person name="Redwan R.M."/>
            <person name="Saidin A."/>
            <person name="Kumar S.V."/>
        </authorList>
    </citation>
    <scope>NUCLEOTIDE SEQUENCE [LARGE SCALE GENOMIC DNA]</scope>
    <source>
        <strain evidence="9">cv. MD2</strain>
        <tissue evidence="8">Leaf</tissue>
    </source>
</reference>
<dbReference type="GO" id="GO:0043161">
    <property type="term" value="P:proteasome-mediated ubiquitin-dependent protein catabolic process"/>
    <property type="evidence" value="ECO:0007669"/>
    <property type="project" value="TreeGrafter"/>
</dbReference>
<dbReference type="PANTHER" id="PTHR15898">
    <property type="entry name" value="BIFUNCTIONAL APOPTOSIS REGULATOR"/>
    <property type="match status" value="1"/>
</dbReference>
<evidence type="ECO:0000256" key="1">
    <source>
        <dbReference type="ARBA" id="ARBA00022723"/>
    </source>
</evidence>
<dbReference type="InterPro" id="IPR017907">
    <property type="entry name" value="Znf_RING_CS"/>
</dbReference>
<dbReference type="Pfam" id="PF00569">
    <property type="entry name" value="ZZ"/>
    <property type="match status" value="1"/>
</dbReference>
<dbReference type="InterPro" id="IPR001841">
    <property type="entry name" value="Znf_RING"/>
</dbReference>
<sequence>MSENGGAPPRGAAEASSPTPAGAVADGGGGGAALDDLANHRFICCVCLDLIYKPVVLACGHISCFWCVHKAMHGLQESHCALCRKPYIHFPSICQLLHQLLLNLEPAAYKRREKEVLEEEKRLKVYSPQFVDRLISKETHSANGNCKDTFGARSSTAAKEPSATEHDLVDDASFPLSKRVSTDDVLKKVSVDDVLCSICKALLYRPAVLNCGHVYCENCLLSLIGEELKCQICQSPHPGGFPNVCLYLDNFLEETFPVEYASRKEKVELKKIQYHQGDSSSSAEPAKKQESKPFQISNIWLNENAANIHAGVGCDSCGIYPIIGKRYKCEDCKEAIGFDLCEECYKSCSNLPGRFNQQHTQDHKFVLDDSRTFQRILWLARGAGDHLQVVEEGEHLVHVDLELEAPEYLEPRPESDGDDDDGTRQDRSGSL</sequence>
<evidence type="ECO:0000259" key="6">
    <source>
        <dbReference type="PROSITE" id="PS50089"/>
    </source>
</evidence>
<name>A0A199UPY5_ANACO</name>
<dbReference type="AlphaFoldDB" id="A0A199UPY5"/>
<feature type="domain" description="ZZ-type" evidence="7">
    <location>
        <begin position="309"/>
        <end position="373"/>
    </location>
</feature>
<dbReference type="Proteomes" id="UP000092600">
    <property type="component" value="Unassembled WGS sequence"/>
</dbReference>